<keyword evidence="6 14" id="KW-0808">Transferase</keyword>
<dbReference type="GO" id="GO:0046872">
    <property type="term" value="F:metal ion binding"/>
    <property type="evidence" value="ECO:0007669"/>
    <property type="project" value="UniProtKB-KW"/>
</dbReference>
<gene>
    <name evidence="17" type="ORF">T265_06027</name>
</gene>
<comment type="pathway">
    <text evidence="3 14 15">Carbohydrate degradation; glycolysis; D-glyceraldehyde 3-phosphate and glycerone phosphate from D-glucose: step 3/4.</text>
</comment>
<feature type="binding site" description="in other chain" evidence="14">
    <location>
        <position position="727"/>
    </location>
    <ligand>
        <name>beta-D-fructose 2,6-bisphosphate</name>
        <dbReference type="ChEBI" id="CHEBI:58579"/>
        <note>allosteric activator; ligand shared between dimeric partners</note>
    </ligand>
</feature>
<feature type="binding site" description="in other chain" evidence="14">
    <location>
        <begin position="258"/>
        <end position="260"/>
    </location>
    <ligand>
        <name>substrate</name>
        <note>ligand shared between dimeric partners</note>
    </ligand>
</feature>
<protein>
    <recommendedName>
        <fullName evidence="14">ATP-dependent 6-phosphofructokinase</fullName>
        <shortName evidence="14">ATP-PFK</shortName>
        <shortName evidence="14">Phosphofructokinase</shortName>
        <ecNumber evidence="14">2.7.1.11</ecNumber>
    </recommendedName>
    <alternativeName>
        <fullName evidence="14">Phosphohexokinase</fullName>
    </alternativeName>
</protein>
<evidence type="ECO:0000256" key="3">
    <source>
        <dbReference type="ARBA" id="ARBA00004679"/>
    </source>
</evidence>
<comment type="similarity">
    <text evidence="14">Belongs to the phosphofructokinase type A (PFKA) family. ATP-dependent PFK group I subfamily. Eukaryotic two domain clade 'E' sub-subfamily.</text>
</comment>
<accession>A0A074ZTV8</accession>
<feature type="binding site" description="in other chain" evidence="14">
    <location>
        <position position="568"/>
    </location>
    <ligand>
        <name>beta-D-fructose 2,6-bisphosphate</name>
        <dbReference type="ChEBI" id="CHEBI:58579"/>
        <note>allosteric activator; ligand shared between dimeric partners</note>
    </ligand>
</feature>
<dbReference type="GO" id="GO:0003872">
    <property type="term" value="F:6-phosphofructokinase activity"/>
    <property type="evidence" value="ECO:0007669"/>
    <property type="project" value="UniProtKB-UniRule"/>
</dbReference>
<keyword evidence="18" id="KW-1185">Reference proteome</keyword>
<keyword evidence="11 14" id="KW-0460">Magnesium</keyword>
<keyword evidence="12 14" id="KW-0324">Glycolysis</keyword>
<comment type="subcellular location">
    <subcellularLocation>
        <location evidence="2 14">Cytoplasm</location>
    </subcellularLocation>
</comment>
<dbReference type="GO" id="GO:0006002">
    <property type="term" value="P:fructose 6-phosphate metabolic process"/>
    <property type="evidence" value="ECO:0007669"/>
    <property type="project" value="InterPro"/>
</dbReference>
<sequence>MLSDRSPFYTLFSEAGFDWKISQGKQCTAQRPSMKSTSMGLGYVDTIQQPWINVAVHTVHKFIMSGPGESRGSLSSARQFDPDERFERRQTMVQPGMEGKYVARGQFRGKAIAVFTSGGDAQGMNAAVRAVVRMGIYCGCRVFFIREGYQGMVDGGENIVEAGWADVSNIIEKGGTVIGSARCKDFREREGRLKAAHNLVRHGITNLVAIGGDGSLTGANEFRIEWPSLLEELVAKHLINQEQATECSHLNIVGLVGSIDNDFCGTDMTIGADSALHRIIEATDAICTTASSHQRCFILEVMGRHCGYLALVASMACEADWVFIPELPPADDWKEKMCGKLRLNRDLGQRVNIIMVAEGAIDRQCNPITCEEVRKLIVSELGFDTRITVLGHVQRGGRPSAFDRILGSRMGAEAVLALMDADRDHELPACVISLDGNQAVRVPLMRCVEKTRMVATALKEKDFDRAVQLRGPSFMGNLWTYLKLSKLKRPRKSQMNNMRLGILNVGAPACGVNAAMRSFARLAITKGYAVLGIHEGFLGLVHGAVSEIHWNTVRGWVSMGGSALGTRRDKPSELGLPTVAEKIKEHRLNGLLVIGGFEAYECMIELASARDLYPELCIPMVMIPATISNNVPGTDFSLGSDTALNEITVILDKIKQSAMGTKRRVFVVETMGGYCGYLATLSGLAGGADAAYIFEEEFTIDDLRQDVVHLRAKIADNVQRGLILRAEFANKNYTSDFIYRLYAEEGKGIFDCRCNVLGHMQQGHEPSPFDRNLGTKLGSKAIDWLDEQIASNLTGDGNVCAINSNSCVLLGVIRQHATFSEILQLRDHTDFKHRLPREEWWLNLRPLMRIMAKHDSLYESESIMAGVEKIH</sequence>
<feature type="binding site" evidence="14">
    <location>
        <begin position="212"/>
        <end position="215"/>
    </location>
    <ligand>
        <name>ATP</name>
        <dbReference type="ChEBI" id="CHEBI:30616"/>
    </ligand>
</feature>
<feature type="active site" description="Proton acceptor" evidence="14">
    <location>
        <position position="260"/>
    </location>
</feature>
<keyword evidence="9 14" id="KW-0418">Kinase</keyword>
<dbReference type="GO" id="GO:0005524">
    <property type="term" value="F:ATP binding"/>
    <property type="evidence" value="ECO:0007669"/>
    <property type="project" value="UniProtKB-KW"/>
</dbReference>
<dbReference type="AlphaFoldDB" id="A0A074ZTV8"/>
<dbReference type="InterPro" id="IPR035966">
    <property type="entry name" value="PKF_sf"/>
</dbReference>
<dbReference type="GO" id="GO:0030388">
    <property type="term" value="P:fructose 1,6-bisphosphate metabolic process"/>
    <property type="evidence" value="ECO:0007669"/>
    <property type="project" value="TreeGrafter"/>
</dbReference>
<reference evidence="17 18" key="1">
    <citation type="submission" date="2013-11" db="EMBL/GenBank/DDBJ databases">
        <title>Opisthorchis viverrini - life in the bile duct.</title>
        <authorList>
            <person name="Young N.D."/>
            <person name="Nagarajan N."/>
            <person name="Lin S.J."/>
            <person name="Korhonen P.K."/>
            <person name="Jex A.R."/>
            <person name="Hall R.S."/>
            <person name="Safavi-Hemami H."/>
            <person name="Kaewkong W."/>
            <person name="Bertrand D."/>
            <person name="Gao S."/>
            <person name="Seet Q."/>
            <person name="Wongkham S."/>
            <person name="Teh B.T."/>
            <person name="Wongkham C."/>
            <person name="Intapan P.M."/>
            <person name="Maleewong W."/>
            <person name="Yang X."/>
            <person name="Hu M."/>
            <person name="Wang Z."/>
            <person name="Hofmann A."/>
            <person name="Sternberg P.W."/>
            <person name="Tan P."/>
            <person name="Wang J."/>
            <person name="Gasser R.B."/>
        </authorList>
    </citation>
    <scope>NUCLEOTIDE SEQUENCE [LARGE SCALE GENOMIC DNA]</scope>
</reference>
<feature type="binding site" evidence="14">
    <location>
        <position position="213"/>
    </location>
    <ligand>
        <name>Mg(2+)</name>
        <dbReference type="ChEBI" id="CHEBI:18420"/>
        <note>catalytic</note>
    </ligand>
</feature>
<feature type="binding site" evidence="14">
    <location>
        <position position="664"/>
    </location>
    <ligand>
        <name>beta-D-fructose 2,6-bisphosphate</name>
        <dbReference type="ChEBI" id="CHEBI:58579"/>
        <note>allosteric activator; ligand shared between dimeric partners</note>
    </ligand>
</feature>
<feature type="domain" description="Phosphofructokinase" evidence="16">
    <location>
        <begin position="112"/>
        <end position="417"/>
    </location>
</feature>
<evidence type="ECO:0000256" key="2">
    <source>
        <dbReference type="ARBA" id="ARBA00004496"/>
    </source>
</evidence>
<dbReference type="PROSITE" id="PS00433">
    <property type="entry name" value="PHOSPHOFRUCTOKINASE"/>
    <property type="match status" value="1"/>
</dbReference>
<feature type="binding site" description="in other chain" evidence="14">
    <location>
        <begin position="759"/>
        <end position="762"/>
    </location>
    <ligand>
        <name>beta-D-fructose 2,6-bisphosphate</name>
        <dbReference type="ChEBI" id="CHEBI:58579"/>
        <note>allosteric activator; ligand shared between dimeric partners</note>
    </ligand>
</feature>
<evidence type="ECO:0000256" key="12">
    <source>
        <dbReference type="ARBA" id="ARBA00023152"/>
    </source>
</evidence>
<feature type="binding site" description="in other chain" evidence="14">
    <location>
        <begin position="671"/>
        <end position="673"/>
    </location>
    <ligand>
        <name>beta-D-fructose 2,6-bisphosphate</name>
        <dbReference type="ChEBI" id="CHEBI:58579"/>
        <note>allosteric activator; ligand shared between dimeric partners</note>
    </ligand>
</feature>
<evidence type="ECO:0000256" key="11">
    <source>
        <dbReference type="ARBA" id="ARBA00022842"/>
    </source>
</evidence>
<evidence type="ECO:0000256" key="14">
    <source>
        <dbReference type="HAMAP-Rule" id="MF_03184"/>
    </source>
</evidence>
<feature type="binding site" description="in other chain" evidence="14">
    <location>
        <position position="834"/>
    </location>
    <ligand>
        <name>beta-D-fructose 2,6-bisphosphate</name>
        <dbReference type="ChEBI" id="CHEBI:58579"/>
        <note>allosteric activator; ligand shared between dimeric partners</note>
    </ligand>
</feature>
<name>A0A074ZTV8_OPIVI</name>
<feature type="binding site" evidence="14">
    <location>
        <position position="386"/>
    </location>
    <ligand>
        <name>substrate</name>
        <note>ligand shared between dimeric partners</note>
    </ligand>
</feature>
<dbReference type="GO" id="GO:0016208">
    <property type="term" value="F:AMP binding"/>
    <property type="evidence" value="ECO:0007669"/>
    <property type="project" value="TreeGrafter"/>
</dbReference>
<dbReference type="GO" id="GO:0048029">
    <property type="term" value="F:monosaccharide binding"/>
    <property type="evidence" value="ECO:0007669"/>
    <property type="project" value="TreeGrafter"/>
</dbReference>
<feature type="binding site" evidence="14">
    <location>
        <position position="295"/>
    </location>
    <ligand>
        <name>substrate</name>
        <note>ligand shared between dimeric partners</note>
    </ligand>
</feature>
<dbReference type="InterPro" id="IPR022953">
    <property type="entry name" value="ATP_PFK"/>
</dbReference>
<dbReference type="GO" id="GO:0070095">
    <property type="term" value="F:fructose-6-phosphate binding"/>
    <property type="evidence" value="ECO:0007669"/>
    <property type="project" value="TreeGrafter"/>
</dbReference>
<dbReference type="GO" id="GO:0061621">
    <property type="term" value="P:canonical glycolysis"/>
    <property type="evidence" value="ECO:0007669"/>
    <property type="project" value="TreeGrafter"/>
</dbReference>
<dbReference type="InterPro" id="IPR009161">
    <property type="entry name" value="6-Pfructokinase_euk"/>
</dbReference>
<evidence type="ECO:0000256" key="8">
    <source>
        <dbReference type="ARBA" id="ARBA00022741"/>
    </source>
</evidence>
<dbReference type="SUPFAM" id="SSF53784">
    <property type="entry name" value="Phosphofructokinase"/>
    <property type="match status" value="2"/>
</dbReference>
<feature type="binding site" evidence="14">
    <location>
        <position position="119"/>
    </location>
    <ligand>
        <name>ATP</name>
        <dbReference type="ChEBI" id="CHEBI:30616"/>
    </ligand>
</feature>
<feature type="binding site" description="in other chain" evidence="14">
    <location>
        <begin position="302"/>
        <end position="304"/>
    </location>
    <ligand>
        <name>substrate</name>
        <note>ligand shared between dimeric partners</note>
    </ligand>
</feature>
<dbReference type="NCBIfam" id="TIGR02478">
    <property type="entry name" value="6PF1K_euk"/>
    <property type="match status" value="1"/>
</dbReference>
<dbReference type="FunFam" id="3.40.50.460:FF:000003">
    <property type="entry name" value="ATP-dependent 6-phosphofructokinase"/>
    <property type="match status" value="1"/>
</dbReference>
<evidence type="ECO:0000256" key="9">
    <source>
        <dbReference type="ARBA" id="ARBA00022777"/>
    </source>
</evidence>
<dbReference type="Gene3D" id="3.40.50.450">
    <property type="match status" value="2"/>
</dbReference>
<dbReference type="RefSeq" id="XP_009169450.1">
    <property type="nucleotide sequence ID" value="XM_009171186.1"/>
</dbReference>
<dbReference type="PIRSF" id="PIRSF000533">
    <property type="entry name" value="ATP_PFK_euk"/>
    <property type="match status" value="1"/>
</dbReference>
<dbReference type="PRINTS" id="PR00476">
    <property type="entry name" value="PHFRCTKINASE"/>
</dbReference>
<comment type="subunit">
    <text evidence="14">Homotetramer.</text>
</comment>
<evidence type="ECO:0000256" key="5">
    <source>
        <dbReference type="ARBA" id="ARBA00022533"/>
    </source>
</evidence>
<evidence type="ECO:0000256" key="1">
    <source>
        <dbReference type="ARBA" id="ARBA00001946"/>
    </source>
</evidence>
<dbReference type="FunFam" id="3.40.50.450:FF:000043">
    <property type="entry name" value="ATP-dependent 6-phosphofructokinase, platelet type"/>
    <property type="match status" value="1"/>
</dbReference>
<comment type="caution">
    <text evidence="14">Lacks conserved residue(s) required for the propagation of feature annotation.</text>
</comment>
<proteinExistence type="inferred from homology"/>
<feature type="binding site" evidence="14">
    <location>
        <position position="753"/>
    </location>
    <ligand>
        <name>beta-D-fructose 2,6-bisphosphate</name>
        <dbReference type="ChEBI" id="CHEBI:58579"/>
        <note>allosteric activator; ligand shared between dimeric partners</note>
    </ligand>
</feature>
<dbReference type="EC" id="2.7.1.11" evidence="14"/>
<organism evidence="17 18">
    <name type="scientific">Opisthorchis viverrini</name>
    <name type="common">Southeast Asian liver fluke</name>
    <dbReference type="NCBI Taxonomy" id="6198"/>
    <lineage>
        <taxon>Eukaryota</taxon>
        <taxon>Metazoa</taxon>
        <taxon>Spiralia</taxon>
        <taxon>Lophotrochozoa</taxon>
        <taxon>Platyhelminthes</taxon>
        <taxon>Trematoda</taxon>
        <taxon>Digenea</taxon>
        <taxon>Opisthorchiida</taxon>
        <taxon>Opisthorchiata</taxon>
        <taxon>Opisthorchiidae</taxon>
        <taxon>Opisthorchis</taxon>
    </lineage>
</organism>
<comment type="similarity">
    <text evidence="15">Belongs to the phosphofructokinase type A (PFKA) family. ATP-dependent PFK group I subfamily. Eukaryotic two domain clade "E" sub-subfamily.</text>
</comment>
<comment type="activity regulation">
    <text evidence="14">Allosterically activated by ADP, AMP, or fructose 2,6-bisphosphate, and allosterically inhibited by ATP or citrate.</text>
</comment>
<feature type="binding site" description="in other chain" evidence="14">
    <location>
        <position position="358"/>
    </location>
    <ligand>
        <name>substrate</name>
        <note>ligand shared between dimeric partners</note>
    </ligand>
</feature>
<evidence type="ECO:0000256" key="15">
    <source>
        <dbReference type="PIRNR" id="PIRNR000533"/>
    </source>
</evidence>
<evidence type="ECO:0000313" key="17">
    <source>
        <dbReference type="EMBL" id="KER26820.1"/>
    </source>
</evidence>
<evidence type="ECO:0000313" key="18">
    <source>
        <dbReference type="Proteomes" id="UP000054324"/>
    </source>
</evidence>
<dbReference type="FunFam" id="3.40.50.460:FF:000008">
    <property type="entry name" value="ATP-dependent 6-phosphofructokinase"/>
    <property type="match status" value="1"/>
</dbReference>
<dbReference type="HAMAP" id="MF_03184">
    <property type="entry name" value="Phosphofructokinase_I_E"/>
    <property type="match status" value="1"/>
</dbReference>
<dbReference type="Pfam" id="PF00365">
    <property type="entry name" value="PFK"/>
    <property type="match status" value="2"/>
</dbReference>
<keyword evidence="4 14" id="KW-0963">Cytoplasm</keyword>
<dbReference type="GeneID" id="20320209"/>
<evidence type="ECO:0000256" key="4">
    <source>
        <dbReference type="ARBA" id="ARBA00022490"/>
    </source>
</evidence>
<dbReference type="GO" id="GO:0042802">
    <property type="term" value="F:identical protein binding"/>
    <property type="evidence" value="ECO:0007669"/>
    <property type="project" value="TreeGrafter"/>
</dbReference>
<feature type="region of interest" description="C-terminal regulatory PFK domain 2" evidence="14">
    <location>
        <begin position="499"/>
        <end position="871"/>
    </location>
</feature>
<evidence type="ECO:0000256" key="13">
    <source>
        <dbReference type="ARBA" id="ARBA00048070"/>
    </source>
</evidence>
<evidence type="ECO:0000256" key="7">
    <source>
        <dbReference type="ARBA" id="ARBA00022723"/>
    </source>
</evidence>
<feature type="binding site" description="in other chain" evidence="14">
    <location>
        <begin position="626"/>
        <end position="630"/>
    </location>
    <ligand>
        <name>beta-D-fructose 2,6-bisphosphate</name>
        <dbReference type="ChEBI" id="CHEBI:58579"/>
        <note>allosteric activator; ligand shared between dimeric partners</note>
    </ligand>
</feature>
<dbReference type="Proteomes" id="UP000054324">
    <property type="component" value="Unassembled WGS sequence"/>
</dbReference>
<dbReference type="PANTHER" id="PTHR13697">
    <property type="entry name" value="PHOSPHOFRUCTOKINASE"/>
    <property type="match status" value="1"/>
</dbReference>
<dbReference type="KEGG" id="ovi:T265_06027"/>
<keyword evidence="7 14" id="KW-0479">Metal-binding</keyword>
<keyword evidence="10 14" id="KW-0067">ATP-binding</keyword>
<dbReference type="UniPathway" id="UPA00109">
    <property type="reaction ID" value="UER00182"/>
</dbReference>
<comment type="function">
    <text evidence="14">Catalyzes the phosphorylation of D-fructose 6-phosphate to fructose 1,6-bisphosphate by ATP, the first committing step of glycolysis.</text>
</comment>
<evidence type="ECO:0000256" key="10">
    <source>
        <dbReference type="ARBA" id="ARBA00022840"/>
    </source>
</evidence>
<dbReference type="InterPro" id="IPR000023">
    <property type="entry name" value="Phosphofructokinase_dom"/>
</dbReference>
<keyword evidence="8 14" id="KW-0547">Nucleotide-binding</keyword>
<feature type="binding site" description="in other chain" evidence="14">
    <location>
        <begin position="392"/>
        <end position="395"/>
    </location>
    <ligand>
        <name>substrate</name>
        <note>ligand shared between dimeric partners</note>
    </ligand>
</feature>
<dbReference type="PANTHER" id="PTHR13697:SF4">
    <property type="entry name" value="ATP-DEPENDENT 6-PHOSPHOFRUCTOKINASE"/>
    <property type="match status" value="1"/>
</dbReference>
<dbReference type="STRING" id="6198.A0A074ZTV8"/>
<dbReference type="EMBL" id="KL596738">
    <property type="protein sequence ID" value="KER26820.1"/>
    <property type="molecule type" value="Genomic_DNA"/>
</dbReference>
<feature type="domain" description="Phosphofructokinase" evidence="16">
    <location>
        <begin position="499"/>
        <end position="785"/>
    </location>
</feature>
<comment type="catalytic activity">
    <reaction evidence="13 14 15">
        <text>beta-D-fructose 6-phosphate + ATP = beta-D-fructose 1,6-bisphosphate + ADP + H(+)</text>
        <dbReference type="Rhea" id="RHEA:16109"/>
        <dbReference type="ChEBI" id="CHEBI:15378"/>
        <dbReference type="ChEBI" id="CHEBI:30616"/>
        <dbReference type="ChEBI" id="CHEBI:32966"/>
        <dbReference type="ChEBI" id="CHEBI:57634"/>
        <dbReference type="ChEBI" id="CHEBI:456216"/>
        <dbReference type="EC" id="2.7.1.11"/>
    </reaction>
</comment>
<feature type="region of interest" description="N-terminal catalytic PFK domain 1" evidence="14">
    <location>
        <begin position="1"/>
        <end position="486"/>
    </location>
</feature>
<dbReference type="OrthoDB" id="537915at2759"/>
<dbReference type="GO" id="GO:0005945">
    <property type="term" value="C:6-phosphofructokinase complex"/>
    <property type="evidence" value="ECO:0007669"/>
    <property type="project" value="UniProtKB-ARBA"/>
</dbReference>
<evidence type="ECO:0000256" key="6">
    <source>
        <dbReference type="ARBA" id="ARBA00022679"/>
    </source>
</evidence>
<dbReference type="Gene3D" id="3.40.50.460">
    <property type="entry name" value="Phosphofructokinase domain"/>
    <property type="match status" value="2"/>
</dbReference>
<evidence type="ECO:0000259" key="16">
    <source>
        <dbReference type="Pfam" id="PF00365"/>
    </source>
</evidence>
<dbReference type="CTD" id="20320209"/>
<feature type="binding site" evidence="14">
    <location>
        <begin position="182"/>
        <end position="183"/>
    </location>
    <ligand>
        <name>ATP</name>
        <dbReference type="ChEBI" id="CHEBI:30616"/>
    </ligand>
</feature>
<dbReference type="InterPro" id="IPR015912">
    <property type="entry name" value="Phosphofructokinase_CS"/>
</dbReference>
<keyword evidence="5 14" id="KW-0021">Allosteric enzyme</keyword>
<comment type="cofactor">
    <cofactor evidence="1 14">
        <name>Mg(2+)</name>
        <dbReference type="ChEBI" id="CHEBI:18420"/>
    </cofactor>
</comment>